<accession>A0A8H5AU94</accession>
<dbReference type="InterPro" id="IPR036047">
    <property type="entry name" value="F-box-like_dom_sf"/>
</dbReference>
<sequence length="752" mass="83332">MNPSSPAPSELTLASTLDGRDVTNDVDNSPVKAEPGETSVPVQGSGEPVTTTVVTEAVDSSPPNKKTRLETKDGDQGVEVPNAPKTPGFLKLPLELLSDILIRAGSPEYLLAVARTCKSLCHTLLSRDAEFIWREARQSPSIVYQHEITTCKLPDPPAEFFSEAAYAAFVFSSGKCDVCSQETSVPYSSFAIRVRLCKKKDCNMPGYEPSPHLVPRSNTPASTVTELTTHRSPMGAHLREILPTSEVSNLKNPGLAPPNPVGYDLCRSSSLAATELEWELNRNKPSYHVLCVQLAKWRNARIAHYHKNKAANEKLGRNIASKYGWDYKEALTATSFGVYHSRQNRLMEAMHELDIQILKDQVEDELLSHVERVERRKTERTLMTNRKDVETLYRQLRSKGGSKFMPSLSTFRQLPVIAMLQSAESSASASVAQTLSSNEVMQKLLDTQLKKWTEKAMQDLGYTLGFPKNWKNASKNILHPVERVTARFLCKKCQRVDVKYRDDESLDFAGACLHECGIGNTKKGRVHRGRRNVWESSKFVKDDKATKVLQKCVEGLNFPEDKDAGNYILSTGIAVVCTSCNPAMVIDTRNIIGHSHRHDNMQVKFETLQTVENYLGPHPYEYGVCKTLLGPSNATPTTKAEIDRKNYGCRHCLREEQEKQAALAAAAAPTDAAPDAHAADGHGAPMDVDGNAKIDLGSVVSRLQEVGIAGPKEQPPPLFSFNGMRSHLKAKHAIVYIRDEDIFCYEPFNLAT</sequence>
<evidence type="ECO:0000256" key="1">
    <source>
        <dbReference type="SAM" id="MobiDB-lite"/>
    </source>
</evidence>
<reference evidence="2 3" key="1">
    <citation type="journal article" date="2020" name="ISME J.">
        <title>Uncovering the hidden diversity of litter-decomposition mechanisms in mushroom-forming fungi.</title>
        <authorList>
            <person name="Floudas D."/>
            <person name="Bentzer J."/>
            <person name="Ahren D."/>
            <person name="Johansson T."/>
            <person name="Persson P."/>
            <person name="Tunlid A."/>
        </authorList>
    </citation>
    <scope>NUCLEOTIDE SEQUENCE [LARGE SCALE GENOMIC DNA]</scope>
    <source>
        <strain evidence="2 3">CBS 101986</strain>
    </source>
</reference>
<comment type="caution">
    <text evidence="2">The sequence shown here is derived from an EMBL/GenBank/DDBJ whole genome shotgun (WGS) entry which is preliminary data.</text>
</comment>
<gene>
    <name evidence="2" type="ORF">D9619_007983</name>
</gene>
<dbReference type="Proteomes" id="UP000567179">
    <property type="component" value="Unassembled WGS sequence"/>
</dbReference>
<feature type="region of interest" description="Disordered" evidence="1">
    <location>
        <begin position="1"/>
        <end position="84"/>
    </location>
</feature>
<organism evidence="2 3">
    <name type="scientific">Psilocybe cf. subviscida</name>
    <dbReference type="NCBI Taxonomy" id="2480587"/>
    <lineage>
        <taxon>Eukaryota</taxon>
        <taxon>Fungi</taxon>
        <taxon>Dikarya</taxon>
        <taxon>Basidiomycota</taxon>
        <taxon>Agaricomycotina</taxon>
        <taxon>Agaricomycetes</taxon>
        <taxon>Agaricomycetidae</taxon>
        <taxon>Agaricales</taxon>
        <taxon>Agaricineae</taxon>
        <taxon>Strophariaceae</taxon>
        <taxon>Psilocybe</taxon>
    </lineage>
</organism>
<evidence type="ECO:0008006" key="4">
    <source>
        <dbReference type="Google" id="ProtNLM"/>
    </source>
</evidence>
<evidence type="ECO:0000313" key="3">
    <source>
        <dbReference type="Proteomes" id="UP000567179"/>
    </source>
</evidence>
<protein>
    <recommendedName>
        <fullName evidence="4">F-box domain-containing protein</fullName>
    </recommendedName>
</protein>
<keyword evidence="3" id="KW-1185">Reference proteome</keyword>
<evidence type="ECO:0000313" key="2">
    <source>
        <dbReference type="EMBL" id="KAF5311117.1"/>
    </source>
</evidence>
<dbReference type="SUPFAM" id="SSF81383">
    <property type="entry name" value="F-box domain"/>
    <property type="match status" value="1"/>
</dbReference>
<proteinExistence type="predicted"/>
<dbReference type="AlphaFoldDB" id="A0A8H5AU94"/>
<dbReference type="OrthoDB" id="3220023at2759"/>
<name>A0A8H5AU94_9AGAR</name>
<dbReference type="EMBL" id="JAACJJ010000057">
    <property type="protein sequence ID" value="KAF5311117.1"/>
    <property type="molecule type" value="Genomic_DNA"/>
</dbReference>